<name>A0A1R2AR72_9CILI</name>
<comment type="caution">
    <text evidence="1">The sequence shown here is derived from an EMBL/GenBank/DDBJ whole genome shotgun (WGS) entry which is preliminary data.</text>
</comment>
<accession>A0A1R2AR72</accession>
<reference evidence="1 2" key="1">
    <citation type="submission" date="2016-11" db="EMBL/GenBank/DDBJ databases">
        <title>The macronuclear genome of Stentor coeruleus: a giant cell with tiny introns.</title>
        <authorList>
            <person name="Slabodnick M."/>
            <person name="Ruby J.G."/>
            <person name="Reiff S.B."/>
            <person name="Swart E.C."/>
            <person name="Gosai S."/>
            <person name="Prabakaran S."/>
            <person name="Witkowska E."/>
            <person name="Larue G.E."/>
            <person name="Fisher S."/>
            <person name="Freeman R.M."/>
            <person name="Gunawardena J."/>
            <person name="Chu W."/>
            <person name="Stover N.A."/>
            <person name="Gregory B.D."/>
            <person name="Nowacki M."/>
            <person name="Derisi J."/>
            <person name="Roy S.W."/>
            <person name="Marshall W.F."/>
            <person name="Sood P."/>
        </authorList>
    </citation>
    <scope>NUCLEOTIDE SEQUENCE [LARGE SCALE GENOMIC DNA]</scope>
    <source>
        <strain evidence="1">WM001</strain>
    </source>
</reference>
<dbReference type="Proteomes" id="UP000187209">
    <property type="component" value="Unassembled WGS sequence"/>
</dbReference>
<keyword evidence="2" id="KW-1185">Reference proteome</keyword>
<evidence type="ECO:0000313" key="1">
    <source>
        <dbReference type="EMBL" id="OMJ66935.1"/>
    </source>
</evidence>
<dbReference type="AlphaFoldDB" id="A0A1R2AR72"/>
<dbReference type="EMBL" id="MPUH01001599">
    <property type="protein sequence ID" value="OMJ66935.1"/>
    <property type="molecule type" value="Genomic_DNA"/>
</dbReference>
<gene>
    <name evidence="1" type="ORF">SteCoe_36057</name>
</gene>
<sequence>MELLEELLNESCVKKLGIDKNAGLNTLRRLCDLQRGKAFIAYVERKGGKRIKVILRSTKDYKDIWRALRASKYFIGKGICWKRLEKNYSLTHLGKVIEPGILLGSINISGGSVIKFQRKKFQEEN</sequence>
<evidence type="ECO:0000313" key="2">
    <source>
        <dbReference type="Proteomes" id="UP000187209"/>
    </source>
</evidence>
<organism evidence="1 2">
    <name type="scientific">Stentor coeruleus</name>
    <dbReference type="NCBI Taxonomy" id="5963"/>
    <lineage>
        <taxon>Eukaryota</taxon>
        <taxon>Sar</taxon>
        <taxon>Alveolata</taxon>
        <taxon>Ciliophora</taxon>
        <taxon>Postciliodesmatophora</taxon>
        <taxon>Heterotrichea</taxon>
        <taxon>Heterotrichida</taxon>
        <taxon>Stentoridae</taxon>
        <taxon>Stentor</taxon>
    </lineage>
</organism>
<protein>
    <submittedName>
        <fullName evidence="1">Uncharacterized protein</fullName>
    </submittedName>
</protein>
<proteinExistence type="predicted"/>